<evidence type="ECO:0000313" key="4">
    <source>
        <dbReference type="EMBL" id="KFM60270.1"/>
    </source>
</evidence>
<dbReference type="AlphaFoldDB" id="A0A087T581"/>
<evidence type="ECO:0000259" key="3">
    <source>
        <dbReference type="Pfam" id="PF14678"/>
    </source>
</evidence>
<dbReference type="OMA" id="ICDEDCL"/>
<dbReference type="InterPro" id="IPR029314">
    <property type="entry name" value="FANCI_S4"/>
</dbReference>
<dbReference type="InterPro" id="IPR026171">
    <property type="entry name" value="FANCI"/>
</dbReference>
<organism evidence="4 5">
    <name type="scientific">Stegodyphus mimosarum</name>
    <name type="common">African social velvet spider</name>
    <dbReference type="NCBI Taxonomy" id="407821"/>
    <lineage>
        <taxon>Eukaryota</taxon>
        <taxon>Metazoa</taxon>
        <taxon>Ecdysozoa</taxon>
        <taxon>Arthropoda</taxon>
        <taxon>Chelicerata</taxon>
        <taxon>Arachnida</taxon>
        <taxon>Araneae</taxon>
        <taxon>Araneomorphae</taxon>
        <taxon>Entelegynae</taxon>
        <taxon>Eresoidea</taxon>
        <taxon>Eresidae</taxon>
        <taxon>Stegodyphus</taxon>
    </lineage>
</organism>
<dbReference type="GO" id="GO:0006281">
    <property type="term" value="P:DNA repair"/>
    <property type="evidence" value="ECO:0007669"/>
    <property type="project" value="InterPro"/>
</dbReference>
<feature type="non-terminal residue" evidence="4">
    <location>
        <position position="429"/>
    </location>
</feature>
<dbReference type="PANTHER" id="PTHR21818:SF0">
    <property type="entry name" value="FANCONI ANEMIA GROUP I PROTEIN"/>
    <property type="match status" value="1"/>
</dbReference>
<dbReference type="Pfam" id="PF14678">
    <property type="entry name" value="FANCI_S4"/>
    <property type="match status" value="1"/>
</dbReference>
<feature type="domain" description="FANCI solenoid 4" evidence="3">
    <location>
        <begin position="108"/>
        <end position="352"/>
    </location>
</feature>
<sequence length="429" mass="48753">MSKFITGICDEDCLSSTQALQFVLKSIQKSIMKFLSDTENDTHLKESVPLISVIKILYSHFTQDFSEDMYRWIKQLCSQQVFQNASLSKTFLSLCLTLGHQDEHFLSLLRDMAFDVHYHLGDTDPDVTVQGTPNYSIIAAEVARTAILNLISNLEQLLDDMEWVLNFMKANVLTPVEFSSIPRKETYNRESIETGVCIRTADIILIFNEIVQTSVPPDHTANSILKLVTKFYKILCSLTKYYLSLNENKISSLPPAFEKVVKLSGTKLTTQVYSFITYIQMISEEDADKKKKTKSKTVTFKAVREVKTIPALVFEIETYEKNLIILSKKFKKNLVSHMKLSTARDFRINAAAITMVPEQDEDAEIVNEESVSDNTTHSEISDHPNPEEMENVDANAVIDQHSPNKSNITNKSKLNTKRKRLGIRGNSKK</sequence>
<feature type="domain" description="FANCI solenoid 3" evidence="2">
    <location>
        <begin position="1"/>
        <end position="94"/>
    </location>
</feature>
<accession>A0A087T581</accession>
<dbReference type="PANTHER" id="PTHR21818">
    <property type="entry name" value="BC025462 PROTEIN"/>
    <property type="match status" value="1"/>
</dbReference>
<dbReference type="STRING" id="407821.A0A087T581"/>
<dbReference type="Pfam" id="PF14677">
    <property type="entry name" value="FANCI_S3"/>
    <property type="match status" value="1"/>
</dbReference>
<proteinExistence type="predicted"/>
<protein>
    <submittedName>
        <fullName evidence="4">Fanconi anemia group I protein-like protein</fullName>
    </submittedName>
</protein>
<dbReference type="GO" id="GO:0070182">
    <property type="term" value="F:DNA polymerase binding"/>
    <property type="evidence" value="ECO:0007669"/>
    <property type="project" value="TreeGrafter"/>
</dbReference>
<evidence type="ECO:0000259" key="2">
    <source>
        <dbReference type="Pfam" id="PF14677"/>
    </source>
</evidence>
<dbReference type="InterPro" id="IPR029313">
    <property type="entry name" value="FANCI_S3"/>
</dbReference>
<dbReference type="OrthoDB" id="6422525at2759"/>
<evidence type="ECO:0000313" key="5">
    <source>
        <dbReference type="Proteomes" id="UP000054359"/>
    </source>
</evidence>
<feature type="region of interest" description="Disordered" evidence="1">
    <location>
        <begin position="361"/>
        <end position="429"/>
    </location>
</feature>
<evidence type="ECO:0000256" key="1">
    <source>
        <dbReference type="SAM" id="MobiDB-lite"/>
    </source>
</evidence>
<dbReference type="EMBL" id="KK113464">
    <property type="protein sequence ID" value="KFM60270.1"/>
    <property type="molecule type" value="Genomic_DNA"/>
</dbReference>
<feature type="compositionally biased region" description="Acidic residues" evidence="1">
    <location>
        <begin position="361"/>
        <end position="371"/>
    </location>
</feature>
<feature type="compositionally biased region" description="Polar residues" evidence="1">
    <location>
        <begin position="401"/>
        <end position="413"/>
    </location>
</feature>
<feature type="compositionally biased region" description="Basic residues" evidence="1">
    <location>
        <begin position="414"/>
        <end position="429"/>
    </location>
</feature>
<gene>
    <name evidence="4" type="ORF">X975_24167</name>
</gene>
<reference evidence="4 5" key="1">
    <citation type="submission" date="2013-11" db="EMBL/GenBank/DDBJ databases">
        <title>Genome sequencing of Stegodyphus mimosarum.</title>
        <authorList>
            <person name="Bechsgaard J."/>
        </authorList>
    </citation>
    <scope>NUCLEOTIDE SEQUENCE [LARGE SCALE GENOMIC DNA]</scope>
</reference>
<keyword evidence="5" id="KW-1185">Reference proteome</keyword>
<name>A0A087T581_STEMI</name>
<dbReference type="Proteomes" id="UP000054359">
    <property type="component" value="Unassembled WGS sequence"/>
</dbReference>